<accession>A0ACB9N580</accession>
<organism evidence="1 2">
    <name type="scientific">Melastoma candidum</name>
    <dbReference type="NCBI Taxonomy" id="119954"/>
    <lineage>
        <taxon>Eukaryota</taxon>
        <taxon>Viridiplantae</taxon>
        <taxon>Streptophyta</taxon>
        <taxon>Embryophyta</taxon>
        <taxon>Tracheophyta</taxon>
        <taxon>Spermatophyta</taxon>
        <taxon>Magnoliopsida</taxon>
        <taxon>eudicotyledons</taxon>
        <taxon>Gunneridae</taxon>
        <taxon>Pentapetalae</taxon>
        <taxon>rosids</taxon>
        <taxon>malvids</taxon>
        <taxon>Myrtales</taxon>
        <taxon>Melastomataceae</taxon>
        <taxon>Melastomatoideae</taxon>
        <taxon>Melastomateae</taxon>
        <taxon>Melastoma</taxon>
    </lineage>
</organism>
<keyword evidence="2" id="KW-1185">Reference proteome</keyword>
<evidence type="ECO:0000313" key="2">
    <source>
        <dbReference type="Proteomes" id="UP001057402"/>
    </source>
</evidence>
<name>A0ACB9N580_9MYRT</name>
<comment type="caution">
    <text evidence="1">The sequence shown here is derived from an EMBL/GenBank/DDBJ whole genome shotgun (WGS) entry which is preliminary data.</text>
</comment>
<reference evidence="2" key="1">
    <citation type="journal article" date="2023" name="Front. Plant Sci.">
        <title>Chromosomal-level genome assembly of Melastoma candidum provides insights into trichome evolution.</title>
        <authorList>
            <person name="Zhong Y."/>
            <person name="Wu W."/>
            <person name="Sun C."/>
            <person name="Zou P."/>
            <person name="Liu Y."/>
            <person name="Dai S."/>
            <person name="Zhou R."/>
        </authorList>
    </citation>
    <scope>NUCLEOTIDE SEQUENCE [LARGE SCALE GENOMIC DNA]</scope>
</reference>
<gene>
    <name evidence="1" type="ORF">MLD38_029213</name>
</gene>
<proteinExistence type="predicted"/>
<dbReference type="Proteomes" id="UP001057402">
    <property type="component" value="Chromosome 8"/>
</dbReference>
<evidence type="ECO:0000313" key="1">
    <source>
        <dbReference type="EMBL" id="KAI4330977.1"/>
    </source>
</evidence>
<protein>
    <submittedName>
        <fullName evidence="1">Uncharacterized protein</fullName>
    </submittedName>
</protein>
<dbReference type="EMBL" id="CM042887">
    <property type="protein sequence ID" value="KAI4330977.1"/>
    <property type="molecule type" value="Genomic_DNA"/>
</dbReference>
<sequence length="85" mass="10190">MQFDYDHLEPRIILHAARLDAILEAYARYDPEIDYCQVLQRRKLITQRHNCINEILRECNDMAGQLHVWKLLDDARDLVLPTRQD</sequence>